<evidence type="ECO:0000256" key="1">
    <source>
        <dbReference type="ARBA" id="ARBA00004323"/>
    </source>
</evidence>
<dbReference type="InterPro" id="IPR029962">
    <property type="entry name" value="TBL"/>
</dbReference>
<dbReference type="Pfam" id="PF13839">
    <property type="entry name" value="PC-Esterase"/>
    <property type="match status" value="1"/>
</dbReference>
<keyword evidence="7" id="KW-0333">Golgi apparatus</keyword>
<keyword evidence="5" id="KW-0735">Signal-anchor</keyword>
<sequence length="518" mass="57089">MKGEVLMDRFEVAAACCSLVARVDIDLEPRLAVPQDARCLAVLLSPLSHSHRAIATAAERLPPPRSSPPSPPGVELAATELDYPPALYRTRRHRSCIPSSRHAPRSPPSPKPGNEFANILGTECSMHEPGCSEASSTQPRGEPTPTMRRRRPALVCAAVAVVVVALLAASAAAVSISRKQHRHQSAARSCDASAAGRWVVDESYPLYDAARCPFVRDEFNCGKFGRPDKDYLKYRWQPDPPCTLPRFDGVALLRMWSGKTVMFVGDSLALNQYESLLCMLHAAAPNARTTVSPASGKISPSTTVRFEDYNVTVVYYLTHYLVDLVNDKSGRVLKLDTIDQATNWLAADVLVFDSWHWWPRSGPTQPWDYIQVGNTVMKDMDRTQAFTRALHTWARWVDANLVQTNTKVFFQGISPSHYKGQDWGASSKTSCMGQTQPLNGTAAYPGGPIPQQAILRSVLAGMAKPVYLLDFTYLSQLRKDAHPTKYNGGIFGEDCTHWCIAGLPDTWNILFHAALTGQ</sequence>
<proteinExistence type="inferred from homology"/>
<evidence type="ECO:0000256" key="6">
    <source>
        <dbReference type="ARBA" id="ARBA00022989"/>
    </source>
</evidence>
<dbReference type="AlphaFoldDB" id="A0AAV5FTG7"/>
<keyword evidence="3" id="KW-0808">Transferase</keyword>
<feature type="region of interest" description="Disordered" evidence="9">
    <location>
        <begin position="94"/>
        <end position="148"/>
    </location>
</feature>
<reference evidence="13" key="1">
    <citation type="journal article" date="2018" name="DNA Res.">
        <title>Multiple hybrid de novo genome assembly of finger millet, an orphan allotetraploid crop.</title>
        <authorList>
            <person name="Hatakeyama M."/>
            <person name="Aluri S."/>
            <person name="Balachadran M.T."/>
            <person name="Sivarajan S.R."/>
            <person name="Patrignani A."/>
            <person name="Gruter S."/>
            <person name="Poveda L."/>
            <person name="Shimizu-Inatsugi R."/>
            <person name="Baeten J."/>
            <person name="Francoijs K.J."/>
            <person name="Nataraja K.N."/>
            <person name="Reddy Y.A.N."/>
            <person name="Phadnis S."/>
            <person name="Ravikumar R.L."/>
            <person name="Schlapbach R."/>
            <person name="Sreeman S.M."/>
            <person name="Shimizu K.K."/>
        </authorList>
    </citation>
    <scope>NUCLEOTIDE SEQUENCE</scope>
</reference>
<dbReference type="EMBL" id="BQKI01000095">
    <property type="protein sequence ID" value="GJN38118.1"/>
    <property type="molecule type" value="Genomic_DNA"/>
</dbReference>
<comment type="similarity">
    <text evidence="2">Belongs to the PC-esterase family. TBL subfamily.</text>
</comment>
<dbReference type="GO" id="GO:0000139">
    <property type="term" value="C:Golgi membrane"/>
    <property type="evidence" value="ECO:0007669"/>
    <property type="project" value="UniProtKB-SubCell"/>
</dbReference>
<evidence type="ECO:0000313" key="14">
    <source>
        <dbReference type="Proteomes" id="UP001054889"/>
    </source>
</evidence>
<keyword evidence="4 10" id="KW-0812">Transmembrane</keyword>
<evidence type="ECO:0000256" key="8">
    <source>
        <dbReference type="ARBA" id="ARBA00023136"/>
    </source>
</evidence>
<evidence type="ECO:0000256" key="2">
    <source>
        <dbReference type="ARBA" id="ARBA00007727"/>
    </source>
</evidence>
<dbReference type="PANTHER" id="PTHR32285:SF177">
    <property type="entry name" value="OS01G0217000 PROTEIN"/>
    <property type="match status" value="1"/>
</dbReference>
<comment type="subcellular location">
    <subcellularLocation>
        <location evidence="1">Golgi apparatus membrane</location>
        <topology evidence="1">Single-pass type II membrane protein</topology>
    </subcellularLocation>
</comment>
<keyword evidence="14" id="KW-1185">Reference proteome</keyword>
<dbReference type="PANTHER" id="PTHR32285">
    <property type="entry name" value="PROTEIN TRICHOME BIREFRINGENCE-LIKE 9-RELATED"/>
    <property type="match status" value="1"/>
</dbReference>
<feature type="domain" description="Trichome birefringence-like C-terminal" evidence="11">
    <location>
        <begin position="244"/>
        <end position="513"/>
    </location>
</feature>
<accession>A0AAV5FTG7</accession>
<dbReference type="InterPro" id="IPR025846">
    <property type="entry name" value="TBL_N"/>
</dbReference>
<keyword evidence="6 10" id="KW-1133">Transmembrane helix</keyword>
<evidence type="ECO:0000313" key="13">
    <source>
        <dbReference type="EMBL" id="GJN38118.1"/>
    </source>
</evidence>
<evidence type="ECO:0000256" key="9">
    <source>
        <dbReference type="SAM" id="MobiDB-lite"/>
    </source>
</evidence>
<evidence type="ECO:0000259" key="12">
    <source>
        <dbReference type="Pfam" id="PF14416"/>
    </source>
</evidence>
<dbReference type="GO" id="GO:1990538">
    <property type="term" value="F:xylan O-acetyltransferase activity"/>
    <property type="evidence" value="ECO:0007669"/>
    <property type="project" value="UniProtKB-ARBA"/>
</dbReference>
<dbReference type="Pfam" id="PF14416">
    <property type="entry name" value="PMR5N"/>
    <property type="match status" value="1"/>
</dbReference>
<evidence type="ECO:0000256" key="4">
    <source>
        <dbReference type="ARBA" id="ARBA00022692"/>
    </source>
</evidence>
<keyword evidence="8 10" id="KW-0472">Membrane</keyword>
<evidence type="ECO:0000259" key="11">
    <source>
        <dbReference type="Pfam" id="PF13839"/>
    </source>
</evidence>
<evidence type="ECO:0000256" key="3">
    <source>
        <dbReference type="ARBA" id="ARBA00022679"/>
    </source>
</evidence>
<evidence type="ECO:0000256" key="10">
    <source>
        <dbReference type="SAM" id="Phobius"/>
    </source>
</evidence>
<comment type="caution">
    <text evidence="13">The sequence shown here is derived from an EMBL/GenBank/DDBJ whole genome shotgun (WGS) entry which is preliminary data.</text>
</comment>
<dbReference type="InterPro" id="IPR026057">
    <property type="entry name" value="TBL_C"/>
</dbReference>
<dbReference type="Proteomes" id="UP001054889">
    <property type="component" value="Unassembled WGS sequence"/>
</dbReference>
<reference evidence="13" key="2">
    <citation type="submission" date="2021-12" db="EMBL/GenBank/DDBJ databases">
        <title>Resequencing data analysis of finger millet.</title>
        <authorList>
            <person name="Hatakeyama M."/>
            <person name="Aluri S."/>
            <person name="Balachadran M.T."/>
            <person name="Sivarajan S.R."/>
            <person name="Poveda L."/>
            <person name="Shimizu-Inatsugi R."/>
            <person name="Schlapbach R."/>
            <person name="Sreeman S.M."/>
            <person name="Shimizu K.K."/>
        </authorList>
    </citation>
    <scope>NUCLEOTIDE SEQUENCE</scope>
</reference>
<feature type="domain" description="Trichome birefringence-like N-terminal" evidence="12">
    <location>
        <begin position="189"/>
        <end position="239"/>
    </location>
</feature>
<evidence type="ECO:0008006" key="15">
    <source>
        <dbReference type="Google" id="ProtNLM"/>
    </source>
</evidence>
<feature type="transmembrane region" description="Helical" evidence="10">
    <location>
        <begin position="153"/>
        <end position="176"/>
    </location>
</feature>
<protein>
    <recommendedName>
        <fullName evidence="15">Trichome birefringence-like N-terminal domain-containing protein</fullName>
    </recommendedName>
</protein>
<organism evidence="13 14">
    <name type="scientific">Eleusine coracana subsp. coracana</name>
    <dbReference type="NCBI Taxonomy" id="191504"/>
    <lineage>
        <taxon>Eukaryota</taxon>
        <taxon>Viridiplantae</taxon>
        <taxon>Streptophyta</taxon>
        <taxon>Embryophyta</taxon>
        <taxon>Tracheophyta</taxon>
        <taxon>Spermatophyta</taxon>
        <taxon>Magnoliopsida</taxon>
        <taxon>Liliopsida</taxon>
        <taxon>Poales</taxon>
        <taxon>Poaceae</taxon>
        <taxon>PACMAD clade</taxon>
        <taxon>Chloridoideae</taxon>
        <taxon>Cynodonteae</taxon>
        <taxon>Eleusininae</taxon>
        <taxon>Eleusine</taxon>
    </lineage>
</organism>
<gene>
    <name evidence="13" type="primary">gb27130</name>
    <name evidence="13" type="ORF">PR202_gb27130</name>
</gene>
<evidence type="ECO:0000256" key="5">
    <source>
        <dbReference type="ARBA" id="ARBA00022968"/>
    </source>
</evidence>
<name>A0AAV5FTG7_ELECO</name>
<evidence type="ECO:0000256" key="7">
    <source>
        <dbReference type="ARBA" id="ARBA00023034"/>
    </source>
</evidence>